<comment type="caution">
    <text evidence="9">The sequence shown here is derived from an EMBL/GenBank/DDBJ whole genome shotgun (WGS) entry which is preliminary data.</text>
</comment>
<dbReference type="SUPFAM" id="SSF103473">
    <property type="entry name" value="MFS general substrate transporter"/>
    <property type="match status" value="1"/>
</dbReference>
<reference evidence="9 10" key="1">
    <citation type="submission" date="2018-02" db="EMBL/GenBank/DDBJ databases">
        <authorList>
            <person name="Machado R.A."/>
        </authorList>
    </citation>
    <scope>NUCLEOTIDE SEQUENCE [LARGE SCALE GENOMIC DNA]</scope>
    <source>
        <strain evidence="9 10">T327</strain>
    </source>
</reference>
<dbReference type="Gene3D" id="1.20.1250.20">
    <property type="entry name" value="MFS general substrate transporter like domains"/>
    <property type="match status" value="1"/>
</dbReference>
<name>A0ABX0GMC8_9GAMM</name>
<feature type="transmembrane region" description="Helical" evidence="7">
    <location>
        <begin position="101"/>
        <end position="119"/>
    </location>
</feature>
<dbReference type="InterPro" id="IPR011701">
    <property type="entry name" value="MFS"/>
</dbReference>
<feature type="transmembrane region" description="Helical" evidence="7">
    <location>
        <begin position="219"/>
        <end position="238"/>
    </location>
</feature>
<feature type="transmembrane region" description="Helical" evidence="7">
    <location>
        <begin position="167"/>
        <end position="187"/>
    </location>
</feature>
<keyword evidence="5 7" id="KW-1133">Transmembrane helix</keyword>
<comment type="subcellular location">
    <subcellularLocation>
        <location evidence="1">Cell membrane</location>
        <topology evidence="1">Multi-pass membrane protein</topology>
    </subcellularLocation>
</comment>
<dbReference type="PANTHER" id="PTHR23517">
    <property type="entry name" value="RESISTANCE PROTEIN MDTM, PUTATIVE-RELATED-RELATED"/>
    <property type="match status" value="1"/>
</dbReference>
<proteinExistence type="predicted"/>
<evidence type="ECO:0000256" key="5">
    <source>
        <dbReference type="ARBA" id="ARBA00022989"/>
    </source>
</evidence>
<dbReference type="EMBL" id="PUJU01000087">
    <property type="protein sequence ID" value="NHB90298.1"/>
    <property type="molecule type" value="Genomic_DNA"/>
</dbReference>
<feature type="transmembrane region" description="Helical" evidence="7">
    <location>
        <begin position="250"/>
        <end position="277"/>
    </location>
</feature>
<sequence>MSILLEIRQFCPNTRKVLFVQWLTSIGYFSVIPFLVVYLVRHQHLSAEFATLQLSLFLVGQYGATFLGGLMTDRISANFTMKCGLALQITTYLMFLITEPVHWIICCLSLSIGISKGLFTPAAKALVAKVSVGSNKVLLFSFRSTVNNIGVAIGSSIGGFFMDADSASFFLTAAASQLIALALLFTLKIQQSVATQLNTEGYSGSAGTKQTLVYLSKKPAFLATCILYIAFNFIYMQLESSFPLFASQQWGPMAVSALFIANAAVVILLQVIVNVWLNKWLSHWWTMGAGFLAFTLCFSGMGMATEIWTFVVLIACYTLGEITIDPTIDAITSEHVPGGLLGTAYGVLGIAGLIGGVVGNSVVGHFLGSNVDSPQGLWTLCGIIAVISLVMALFFSQQKILTG</sequence>
<feature type="transmembrane region" description="Helical" evidence="7">
    <location>
        <begin position="52"/>
        <end position="72"/>
    </location>
</feature>
<dbReference type="PANTHER" id="PTHR23517:SF2">
    <property type="entry name" value="MULTIDRUG RESISTANCE PROTEIN MDTH"/>
    <property type="match status" value="1"/>
</dbReference>
<feature type="transmembrane region" description="Helical" evidence="7">
    <location>
        <begin position="284"/>
        <end position="301"/>
    </location>
</feature>
<keyword evidence="10" id="KW-1185">Reference proteome</keyword>
<dbReference type="Pfam" id="PF07690">
    <property type="entry name" value="MFS_1"/>
    <property type="match status" value="1"/>
</dbReference>
<evidence type="ECO:0000259" key="8">
    <source>
        <dbReference type="PROSITE" id="PS50850"/>
    </source>
</evidence>
<dbReference type="InterPro" id="IPR020846">
    <property type="entry name" value="MFS_dom"/>
</dbReference>
<feature type="domain" description="Major facilitator superfamily (MFS) profile" evidence="8">
    <location>
        <begin position="1"/>
        <end position="400"/>
    </location>
</feature>
<keyword evidence="2" id="KW-0813">Transport</keyword>
<feature type="transmembrane region" description="Helical" evidence="7">
    <location>
        <begin position="377"/>
        <end position="395"/>
    </location>
</feature>
<dbReference type="InterPro" id="IPR036259">
    <property type="entry name" value="MFS_trans_sf"/>
</dbReference>
<feature type="transmembrane region" description="Helical" evidence="7">
    <location>
        <begin position="336"/>
        <end position="357"/>
    </location>
</feature>
<gene>
    <name evidence="9" type="ORF">C5471_22415</name>
</gene>
<organism evidence="9 10">
    <name type="scientific">Photorhabdus tasmaniensis</name>
    <dbReference type="NCBI Taxonomy" id="1004159"/>
    <lineage>
        <taxon>Bacteria</taxon>
        <taxon>Pseudomonadati</taxon>
        <taxon>Pseudomonadota</taxon>
        <taxon>Gammaproteobacteria</taxon>
        <taxon>Enterobacterales</taxon>
        <taxon>Morganellaceae</taxon>
        <taxon>Photorhabdus</taxon>
    </lineage>
</organism>
<accession>A0ABX0GMC8</accession>
<evidence type="ECO:0000256" key="4">
    <source>
        <dbReference type="ARBA" id="ARBA00022692"/>
    </source>
</evidence>
<keyword evidence="3" id="KW-1003">Cell membrane</keyword>
<protein>
    <recommendedName>
        <fullName evidence="8">Major facilitator superfamily (MFS) profile domain-containing protein</fullName>
    </recommendedName>
</protein>
<dbReference type="Proteomes" id="UP000697802">
    <property type="component" value="Unassembled WGS sequence"/>
</dbReference>
<evidence type="ECO:0000313" key="10">
    <source>
        <dbReference type="Proteomes" id="UP000697802"/>
    </source>
</evidence>
<dbReference type="RefSeq" id="WP_133815563.1">
    <property type="nucleotide sequence ID" value="NZ_CAWPIF010000087.1"/>
</dbReference>
<feature type="transmembrane region" description="Helical" evidence="7">
    <location>
        <begin position="20"/>
        <end position="40"/>
    </location>
</feature>
<keyword evidence="6 7" id="KW-0472">Membrane</keyword>
<evidence type="ECO:0000256" key="3">
    <source>
        <dbReference type="ARBA" id="ARBA00022475"/>
    </source>
</evidence>
<evidence type="ECO:0000313" key="9">
    <source>
        <dbReference type="EMBL" id="NHB90298.1"/>
    </source>
</evidence>
<dbReference type="InterPro" id="IPR050171">
    <property type="entry name" value="MFS_Transporters"/>
</dbReference>
<dbReference type="PROSITE" id="PS50850">
    <property type="entry name" value="MFS"/>
    <property type="match status" value="1"/>
</dbReference>
<evidence type="ECO:0000256" key="1">
    <source>
        <dbReference type="ARBA" id="ARBA00004651"/>
    </source>
</evidence>
<feature type="transmembrane region" description="Helical" evidence="7">
    <location>
        <begin position="307"/>
        <end position="324"/>
    </location>
</feature>
<keyword evidence="4 7" id="KW-0812">Transmembrane</keyword>
<evidence type="ECO:0000256" key="2">
    <source>
        <dbReference type="ARBA" id="ARBA00022448"/>
    </source>
</evidence>
<evidence type="ECO:0000256" key="6">
    <source>
        <dbReference type="ARBA" id="ARBA00023136"/>
    </source>
</evidence>
<evidence type="ECO:0000256" key="7">
    <source>
        <dbReference type="SAM" id="Phobius"/>
    </source>
</evidence>